<dbReference type="SUPFAM" id="SSF56436">
    <property type="entry name" value="C-type lectin-like"/>
    <property type="match status" value="2"/>
</dbReference>
<dbReference type="Gene3D" id="2.60.120.290">
    <property type="entry name" value="Spermadhesin, CUB domain"/>
    <property type="match status" value="1"/>
</dbReference>
<evidence type="ECO:0000313" key="6">
    <source>
        <dbReference type="EMBL" id="EGT49641.1"/>
    </source>
</evidence>
<dbReference type="InParanoid" id="G0MDW0"/>
<dbReference type="SMART" id="SM00042">
    <property type="entry name" value="CUB"/>
    <property type="match status" value="1"/>
</dbReference>
<dbReference type="OrthoDB" id="7357196at2759"/>
<dbReference type="EMBL" id="GL379790">
    <property type="protein sequence ID" value="EGT49641.1"/>
    <property type="molecule type" value="Genomic_DNA"/>
</dbReference>
<feature type="domain" description="CUB" evidence="4">
    <location>
        <begin position="328"/>
        <end position="433"/>
    </location>
</feature>
<dbReference type="Gene3D" id="3.10.100.10">
    <property type="entry name" value="Mannose-Binding Protein A, subunit A"/>
    <property type="match status" value="2"/>
</dbReference>
<feature type="domain" description="C-type lectin" evidence="5">
    <location>
        <begin position="29"/>
        <end position="143"/>
    </location>
</feature>
<feature type="chain" id="PRO_5003403860" description="C-type LECtin" evidence="3">
    <location>
        <begin position="19"/>
        <end position="433"/>
    </location>
</feature>
<evidence type="ECO:0000313" key="7">
    <source>
        <dbReference type="Proteomes" id="UP000008068"/>
    </source>
</evidence>
<organism evidence="7">
    <name type="scientific">Caenorhabditis brenneri</name>
    <name type="common">Nematode worm</name>
    <dbReference type="NCBI Taxonomy" id="135651"/>
    <lineage>
        <taxon>Eukaryota</taxon>
        <taxon>Metazoa</taxon>
        <taxon>Ecdysozoa</taxon>
        <taxon>Nematoda</taxon>
        <taxon>Chromadorea</taxon>
        <taxon>Rhabditida</taxon>
        <taxon>Rhabditina</taxon>
        <taxon>Rhabditomorpha</taxon>
        <taxon>Rhabditoidea</taxon>
        <taxon>Rhabditidae</taxon>
        <taxon>Peloderinae</taxon>
        <taxon>Caenorhabditis</taxon>
    </lineage>
</organism>
<dbReference type="InterPro" id="IPR016187">
    <property type="entry name" value="CTDL_fold"/>
</dbReference>
<dbReference type="InterPro" id="IPR035914">
    <property type="entry name" value="Sperma_CUB_dom_sf"/>
</dbReference>
<dbReference type="HOGENOM" id="CLU_037161_0_0_1"/>
<gene>
    <name evidence="6" type="ORF">CAEBREN_05591</name>
</gene>
<keyword evidence="7" id="KW-1185">Reference proteome</keyword>
<dbReference type="PANTHER" id="PTHR22991:SF43">
    <property type="entry name" value="C-TYPE LECTIN-RELATED"/>
    <property type="match status" value="1"/>
</dbReference>
<sequence length="433" mass="48747">MLRALLLLLFFLISPSFSLVCPPEYILVNEQKCLKIVWTPATHWEATQNCTAVSGTLVTIKNAIDNRAIVNLLSGTEIQEIWLGLSCFGNTSSTCFWDNGSGSPILYNNFMGPNITSLYGRCVYMPVANWYGSNQGKWRNIECFNGITPSVLTVLPYICEAPPTTPSQMFPYSCMNNYNGYCYYTQNYRQTYNIAFTSCVMGAVPNLISIHSKMEIDYIRNVYKGTNTTMIYIGAQVDSNGRFYWADGSVWDFDYIDPLDFGEGKCLVMDVQGFGLWSRVDCDQQFEFMCKQKIMVPPTSAPVVSDANVFDEKENAEHPKQLYDASNCNSTLYLAPGSISSFGYPAYTASYCTWQLVALGPYRLGIYFDFWATYGTLTIYDEYGNNIGQFMGTYDRTPFPRYTPFNIATVTFEPMPKTGSGVDKGFHAVILPL</sequence>
<evidence type="ECO:0000256" key="1">
    <source>
        <dbReference type="ARBA" id="ARBA00023157"/>
    </source>
</evidence>
<dbReference type="CDD" id="cd00037">
    <property type="entry name" value="CLECT"/>
    <property type="match status" value="2"/>
</dbReference>
<dbReference type="InterPro" id="IPR018378">
    <property type="entry name" value="C-type_lectin_CS"/>
</dbReference>
<proteinExistence type="predicted"/>
<dbReference type="eggNOG" id="KOG4297">
    <property type="taxonomic scope" value="Eukaryota"/>
</dbReference>
<dbReference type="Pfam" id="PF00059">
    <property type="entry name" value="Lectin_C"/>
    <property type="match status" value="2"/>
</dbReference>
<feature type="domain" description="C-type lectin" evidence="5">
    <location>
        <begin position="178"/>
        <end position="291"/>
    </location>
</feature>
<dbReference type="OMA" id="FPRYTPF"/>
<comment type="caution">
    <text evidence="2">Lacks conserved residue(s) required for the propagation of feature annotation.</text>
</comment>
<dbReference type="InterPro" id="IPR050976">
    <property type="entry name" value="Snaclec"/>
</dbReference>
<dbReference type="AlphaFoldDB" id="G0MDW0"/>
<dbReference type="InterPro" id="IPR016186">
    <property type="entry name" value="C-type_lectin-like/link_sf"/>
</dbReference>
<feature type="signal peptide" evidence="3">
    <location>
        <begin position="1"/>
        <end position="18"/>
    </location>
</feature>
<keyword evidence="1" id="KW-1015">Disulfide bond</keyword>
<dbReference type="CDD" id="cd00041">
    <property type="entry name" value="CUB"/>
    <property type="match status" value="1"/>
</dbReference>
<protein>
    <recommendedName>
        <fullName evidence="8">C-type LECtin</fullName>
    </recommendedName>
</protein>
<reference evidence="7" key="1">
    <citation type="submission" date="2011-07" db="EMBL/GenBank/DDBJ databases">
        <authorList>
            <consortium name="Caenorhabditis brenneri Sequencing and Analysis Consortium"/>
            <person name="Wilson R.K."/>
        </authorList>
    </citation>
    <scope>NUCLEOTIDE SEQUENCE [LARGE SCALE GENOMIC DNA]</scope>
    <source>
        <strain evidence="7">PB2801</strain>
    </source>
</reference>
<evidence type="ECO:0000256" key="2">
    <source>
        <dbReference type="PROSITE-ProRule" id="PRU00059"/>
    </source>
</evidence>
<dbReference type="InterPro" id="IPR000859">
    <property type="entry name" value="CUB_dom"/>
</dbReference>
<evidence type="ECO:0008006" key="8">
    <source>
        <dbReference type="Google" id="ProtNLM"/>
    </source>
</evidence>
<dbReference type="SUPFAM" id="SSF49854">
    <property type="entry name" value="Spermadhesin, CUB domain"/>
    <property type="match status" value="1"/>
</dbReference>
<evidence type="ECO:0000259" key="4">
    <source>
        <dbReference type="PROSITE" id="PS01180"/>
    </source>
</evidence>
<dbReference type="STRING" id="135651.G0MDW0"/>
<evidence type="ECO:0000259" key="5">
    <source>
        <dbReference type="PROSITE" id="PS50041"/>
    </source>
</evidence>
<accession>G0MDW0</accession>
<keyword evidence="3" id="KW-0732">Signal</keyword>
<dbReference type="PROSITE" id="PS00615">
    <property type="entry name" value="C_TYPE_LECTIN_1"/>
    <property type="match status" value="1"/>
</dbReference>
<dbReference type="PANTHER" id="PTHR22991">
    <property type="entry name" value="PROTEIN CBG13490"/>
    <property type="match status" value="1"/>
</dbReference>
<dbReference type="InterPro" id="IPR001304">
    <property type="entry name" value="C-type_lectin-like"/>
</dbReference>
<name>G0MDW0_CAEBE</name>
<dbReference type="SMART" id="SM00034">
    <property type="entry name" value="CLECT"/>
    <property type="match status" value="2"/>
</dbReference>
<evidence type="ECO:0000256" key="3">
    <source>
        <dbReference type="SAM" id="SignalP"/>
    </source>
</evidence>
<dbReference type="Proteomes" id="UP000008068">
    <property type="component" value="Unassembled WGS sequence"/>
</dbReference>
<dbReference type="PROSITE" id="PS50041">
    <property type="entry name" value="C_TYPE_LECTIN_2"/>
    <property type="match status" value="2"/>
</dbReference>
<dbReference type="PROSITE" id="PS01180">
    <property type="entry name" value="CUB"/>
    <property type="match status" value="1"/>
</dbReference>